<dbReference type="Proteomes" id="UP000182835">
    <property type="component" value="Unassembled WGS sequence"/>
</dbReference>
<dbReference type="AlphaFoldDB" id="A0A1L8R941"/>
<reference evidence="2 3" key="1">
    <citation type="submission" date="2014-12" db="EMBL/GenBank/DDBJ databases">
        <title>Draft genome sequences of 29 type strains of Enterococci.</title>
        <authorList>
            <person name="Zhong Z."/>
            <person name="Sun Z."/>
            <person name="Liu W."/>
            <person name="Zhang W."/>
            <person name="Zhang H."/>
        </authorList>
    </citation>
    <scope>NUCLEOTIDE SEQUENCE [LARGE SCALE GENOMIC DNA]</scope>
    <source>
        <strain evidence="2 3">DSM 21207</strain>
    </source>
</reference>
<gene>
    <name evidence="2" type="ORF">RU96_GL000999</name>
</gene>
<evidence type="ECO:0000313" key="3">
    <source>
        <dbReference type="Proteomes" id="UP000182835"/>
    </source>
</evidence>
<sequence length="501" mass="59192">MNLRDFLSWREQRQLEVVEALYQHPSGITSTELLKLSCAAEKTIRTIISELQLRFPAFEIVSHRQHYYWQAPSNLGLDRFYDYLMQETSEMKLLEHLLFEDCFTYSDCANTLFLSNAGFHRLRKKFQNLLAPYGVKICNRPFRIEGNEIFIRSLYTLYFCEKRHGAAYLLPDSKSDNALSALVTAILKENQLPENYRVHEELYFSGAVAIWRQNTGHKLPMQTEKSDFLKAERKLTQDALLQLKETLLQMNWRFDFTETFWSVAYDYLLLSFEHFKQAKLKNPRINQLAKKTEHFLNELLNTTKQSITQEQKDKLSWYFCNENYIYLKNGDFIAILSNSRREFVLSYEKKYPSVLAGLKKFIQEYNQKHQFFITTDQTYQQLFLIITLLPQVLAYWQVKTKTLVLSDVSLTHPKYLHQILRQHFPTETQFEIIQNITSEQDAVHEQLEAYDLIVSTFSPQEMFAHLPVVTIKATPDFHDFLKIETALRNVTNKKMKTPPPE</sequence>
<dbReference type="InterPro" id="IPR007737">
    <property type="entry name" value="Mga_HTH"/>
</dbReference>
<accession>A0A1L8R941</accession>
<feature type="domain" description="Mga helix-turn-helix" evidence="1">
    <location>
        <begin position="77"/>
        <end position="159"/>
    </location>
</feature>
<dbReference type="OrthoDB" id="2191269at2"/>
<proteinExistence type="predicted"/>
<dbReference type="Pfam" id="PF05043">
    <property type="entry name" value="Mga"/>
    <property type="match status" value="1"/>
</dbReference>
<evidence type="ECO:0000313" key="2">
    <source>
        <dbReference type="EMBL" id="OJG16257.1"/>
    </source>
</evidence>
<evidence type="ECO:0000259" key="1">
    <source>
        <dbReference type="Pfam" id="PF05043"/>
    </source>
</evidence>
<dbReference type="RefSeq" id="WP_071863830.1">
    <property type="nucleotide sequence ID" value="NZ_JBHLVQ010000010.1"/>
</dbReference>
<organism evidence="2 3">
    <name type="scientific">Enterococcus canintestini</name>
    <dbReference type="NCBI Taxonomy" id="317010"/>
    <lineage>
        <taxon>Bacteria</taxon>
        <taxon>Bacillati</taxon>
        <taxon>Bacillota</taxon>
        <taxon>Bacilli</taxon>
        <taxon>Lactobacillales</taxon>
        <taxon>Enterococcaceae</taxon>
        <taxon>Enterococcus</taxon>
    </lineage>
</organism>
<comment type="caution">
    <text evidence="2">The sequence shown here is derived from an EMBL/GenBank/DDBJ whole genome shotgun (WGS) entry which is preliminary data.</text>
</comment>
<dbReference type="EMBL" id="JXKG01000002">
    <property type="protein sequence ID" value="OJG16257.1"/>
    <property type="molecule type" value="Genomic_DNA"/>
</dbReference>
<protein>
    <recommendedName>
        <fullName evidence="1">Mga helix-turn-helix domain-containing protein</fullName>
    </recommendedName>
</protein>
<dbReference type="STRING" id="317010.RU96_GL000999"/>
<name>A0A1L8R941_9ENTE</name>